<evidence type="ECO:0000313" key="3">
    <source>
        <dbReference type="EMBL" id="MBA5247414.1"/>
    </source>
</evidence>
<dbReference type="Proteomes" id="UP000515349">
    <property type="component" value="Chromosome"/>
</dbReference>
<name>A0A7D7QZV0_9FLAO</name>
<dbReference type="AlphaFoldDB" id="A0A7D7QZV0"/>
<dbReference type="InterPro" id="IPR001296">
    <property type="entry name" value="Glyco_trans_1"/>
</dbReference>
<dbReference type="Pfam" id="PF00534">
    <property type="entry name" value="Glycos_transf_1"/>
    <property type="match status" value="1"/>
</dbReference>
<evidence type="ECO:0000259" key="2">
    <source>
        <dbReference type="Pfam" id="PF13477"/>
    </source>
</evidence>
<reference evidence="3" key="3">
    <citation type="submission" date="2020-07" db="EMBL/GenBank/DDBJ databases">
        <authorList>
            <person name="Yang C."/>
        </authorList>
    </citation>
    <scope>NUCLEOTIDE SEQUENCE</scope>
    <source>
        <strain evidence="3">Cx-624</strain>
    </source>
</reference>
<evidence type="ECO:0000313" key="4">
    <source>
        <dbReference type="EMBL" id="QMS99171.1"/>
    </source>
</evidence>
<gene>
    <name evidence="4" type="ORF">H1R16_03965</name>
    <name evidence="3" type="ORF">H2507_09555</name>
</gene>
<organism evidence="4 5">
    <name type="scientific">Marnyiella aurantia</name>
    <dbReference type="NCBI Taxonomy" id="2758037"/>
    <lineage>
        <taxon>Bacteria</taxon>
        <taxon>Pseudomonadati</taxon>
        <taxon>Bacteroidota</taxon>
        <taxon>Flavobacteriia</taxon>
        <taxon>Flavobacteriales</taxon>
        <taxon>Weeksellaceae</taxon>
        <taxon>Marnyiella</taxon>
    </lineage>
</organism>
<dbReference type="GO" id="GO:0016757">
    <property type="term" value="F:glycosyltransferase activity"/>
    <property type="evidence" value="ECO:0007669"/>
    <property type="project" value="InterPro"/>
</dbReference>
<dbReference type="SUPFAM" id="SSF53756">
    <property type="entry name" value="UDP-Glycosyltransferase/glycogen phosphorylase"/>
    <property type="match status" value="1"/>
</dbReference>
<sequence>MITDYGSFNNFLAEIAIELSRKNYKIHIFTGKEKVIKVEDKYNYDEYGICFHFFKFPRSFNLFNHFKVSTEIQRSIKEINPDIVSIHFTTGIFTTILNGKLPYRTIGTFHGLGYPTIENFIKKQIFKVVEIFSTSRLDQVWVLNKSDQNLLNTMFDNVFLLPTNGLGCDLTKFNPENYRSSKGSLREQYNIKESDIVISFTGRYVNFKGYDIVIKTFRYLENNFKNIKLVTMGGPDSIHPTGLNREEEEYLTNNPNIIDVGFTDNVQEFLAFTNIFFFPSKKEGVPVCIVEALAMVIPVITFDARGCNDLVQDNVTGILMPLDAQPQDFAEKISELLKDETILSEFRRNIVAIRDQLSRKHFLEHQLNYFESL</sequence>
<keyword evidence="6" id="KW-1185">Reference proteome</keyword>
<dbReference type="InterPro" id="IPR028098">
    <property type="entry name" value="Glyco_trans_4-like_N"/>
</dbReference>
<reference evidence="4 5" key="1">
    <citation type="submission" date="2020-07" db="EMBL/GenBank/DDBJ databases">
        <title>Chryseobacterium sp.cx-624.</title>
        <authorList>
            <person name="Yang C."/>
        </authorList>
    </citation>
    <scope>NUCLEOTIDE SEQUENCE [LARGE SCALE GENOMIC DNA]</scope>
    <source>
        <strain evidence="4">Cx-624</strain>
        <strain evidence="5">cx-624</strain>
    </source>
</reference>
<evidence type="ECO:0000313" key="6">
    <source>
        <dbReference type="Proteomes" id="UP000539710"/>
    </source>
</evidence>
<dbReference type="Pfam" id="PF13477">
    <property type="entry name" value="Glyco_trans_4_2"/>
    <property type="match status" value="1"/>
</dbReference>
<dbReference type="Gene3D" id="3.40.50.2000">
    <property type="entry name" value="Glycogen Phosphorylase B"/>
    <property type="match status" value="2"/>
</dbReference>
<evidence type="ECO:0000259" key="1">
    <source>
        <dbReference type="Pfam" id="PF00534"/>
    </source>
</evidence>
<dbReference type="PANTHER" id="PTHR12526">
    <property type="entry name" value="GLYCOSYLTRANSFERASE"/>
    <property type="match status" value="1"/>
</dbReference>
<evidence type="ECO:0000313" key="5">
    <source>
        <dbReference type="Proteomes" id="UP000515349"/>
    </source>
</evidence>
<dbReference type="EMBL" id="JACEUX010000003">
    <property type="protein sequence ID" value="MBA5247414.1"/>
    <property type="molecule type" value="Genomic_DNA"/>
</dbReference>
<feature type="domain" description="Glycosyl transferase family 1" evidence="1">
    <location>
        <begin position="184"/>
        <end position="349"/>
    </location>
</feature>
<dbReference type="EMBL" id="CP059472">
    <property type="protein sequence ID" value="QMS99171.1"/>
    <property type="molecule type" value="Genomic_DNA"/>
</dbReference>
<reference evidence="6" key="2">
    <citation type="submission" date="2020-07" db="EMBL/GenBank/DDBJ databases">
        <title>Flavobacterium sp. xlx-214.</title>
        <authorList>
            <person name="Yang C."/>
        </authorList>
    </citation>
    <scope>NUCLEOTIDE SEQUENCE [LARGE SCALE GENOMIC DNA]</scope>
    <source>
        <strain evidence="6">CX-624</strain>
    </source>
</reference>
<feature type="domain" description="Glycosyltransferase subfamily 4-like N-terminal" evidence="2">
    <location>
        <begin position="10"/>
        <end position="121"/>
    </location>
</feature>
<protein>
    <submittedName>
        <fullName evidence="4">Glycosyltransferase</fullName>
    </submittedName>
</protein>
<keyword evidence="3" id="KW-0808">Transferase</keyword>
<accession>A0A7D7QZV0</accession>
<proteinExistence type="predicted"/>
<dbReference type="RefSeq" id="WP_181887516.1">
    <property type="nucleotide sequence ID" value="NZ_CP059472.1"/>
</dbReference>
<dbReference type="KEGG" id="cbau:H1R16_03965"/>
<dbReference type="Proteomes" id="UP000539710">
    <property type="component" value="Unassembled WGS sequence"/>
</dbReference>